<proteinExistence type="predicted"/>
<dbReference type="AlphaFoldDB" id="A0A392QTF6"/>
<reference evidence="1 2" key="1">
    <citation type="journal article" date="2018" name="Front. Plant Sci.">
        <title>Red Clover (Trifolium pratense) and Zigzag Clover (T. medium) - A Picture of Genomic Similarities and Differences.</title>
        <authorList>
            <person name="Dluhosova J."/>
            <person name="Istvanek J."/>
            <person name="Nedelnik J."/>
            <person name="Repkova J."/>
        </authorList>
    </citation>
    <scope>NUCLEOTIDE SEQUENCE [LARGE SCALE GENOMIC DNA]</scope>
    <source>
        <strain evidence="2">cv. 10/8</strain>
        <tissue evidence="1">Leaf</tissue>
    </source>
</reference>
<comment type="caution">
    <text evidence="1">The sequence shown here is derived from an EMBL/GenBank/DDBJ whole genome shotgun (WGS) entry which is preliminary data.</text>
</comment>
<keyword evidence="2" id="KW-1185">Reference proteome</keyword>
<organism evidence="1 2">
    <name type="scientific">Trifolium medium</name>
    <dbReference type="NCBI Taxonomy" id="97028"/>
    <lineage>
        <taxon>Eukaryota</taxon>
        <taxon>Viridiplantae</taxon>
        <taxon>Streptophyta</taxon>
        <taxon>Embryophyta</taxon>
        <taxon>Tracheophyta</taxon>
        <taxon>Spermatophyta</taxon>
        <taxon>Magnoliopsida</taxon>
        <taxon>eudicotyledons</taxon>
        <taxon>Gunneridae</taxon>
        <taxon>Pentapetalae</taxon>
        <taxon>rosids</taxon>
        <taxon>fabids</taxon>
        <taxon>Fabales</taxon>
        <taxon>Fabaceae</taxon>
        <taxon>Papilionoideae</taxon>
        <taxon>50 kb inversion clade</taxon>
        <taxon>NPAAA clade</taxon>
        <taxon>Hologalegina</taxon>
        <taxon>IRL clade</taxon>
        <taxon>Trifolieae</taxon>
        <taxon>Trifolium</taxon>
    </lineage>
</organism>
<accession>A0A392QTF6</accession>
<name>A0A392QTF6_9FABA</name>
<evidence type="ECO:0000313" key="2">
    <source>
        <dbReference type="Proteomes" id="UP000265520"/>
    </source>
</evidence>
<protein>
    <submittedName>
        <fullName evidence="1">Putative ribonuclease H protein</fullName>
    </submittedName>
</protein>
<feature type="non-terminal residue" evidence="1">
    <location>
        <position position="126"/>
    </location>
</feature>
<dbReference type="EMBL" id="LXQA010153802">
    <property type="protein sequence ID" value="MCI26525.1"/>
    <property type="molecule type" value="Genomic_DNA"/>
</dbReference>
<sequence>MISSREGLIWRWEWRDSLTQSEEHDLIKLKELLLDVNLNPNSADRWRWIIGSASLFSVNSCYNFLVLLGSSESINPTMLVAIKNLWKNDVPSKVHVENCSHLFYSCNFTQMVWNAIFKWMGCSITI</sequence>
<dbReference type="Proteomes" id="UP000265520">
    <property type="component" value="Unassembled WGS sequence"/>
</dbReference>
<evidence type="ECO:0000313" key="1">
    <source>
        <dbReference type="EMBL" id="MCI26525.1"/>
    </source>
</evidence>